<evidence type="ECO:0000313" key="5">
    <source>
        <dbReference type="EMBL" id="KDR96221.1"/>
    </source>
</evidence>
<sequence>MLNVKDIKELIEAIDKTSIQQFEMEDGSSKIKISKCKEVVGAAVFSAPAPAVASPIQVEAATVPAEPQEAEDVYIVKSPIVGTFYASSSPNADHFVRVGAKVSKGDTLCIVEAMKIMNEIESEENGEVVEILVKNEDIVEYGQPLMKIRRA</sequence>
<dbReference type="PRINTS" id="PR01071">
    <property type="entry name" value="ACOABIOTINCC"/>
</dbReference>
<proteinExistence type="predicted"/>
<keyword evidence="3" id="KW-0276">Fatty acid metabolism</keyword>
<comment type="function">
    <text evidence="3">This protein is a component of the acetyl coenzyme A carboxylase complex; first, biotin carboxylase catalyzes the carboxylation of the carrier protein and then the transcarboxylase transfers the carboxyl group to form malonyl-CoA.</text>
</comment>
<accession>A0A069RGU0</accession>
<keyword evidence="3" id="KW-0444">Lipid biosynthesis</keyword>
<keyword evidence="3" id="KW-0275">Fatty acid biosynthesis</keyword>
<dbReference type="UniPathway" id="UPA00094"/>
<dbReference type="EMBL" id="JJMM01000004">
    <property type="protein sequence ID" value="KDR96221.1"/>
    <property type="molecule type" value="Genomic_DNA"/>
</dbReference>
<evidence type="ECO:0000256" key="3">
    <source>
        <dbReference type="RuleBase" id="RU364072"/>
    </source>
</evidence>
<dbReference type="InterPro" id="IPR001249">
    <property type="entry name" value="AcCoA_biotinCC"/>
</dbReference>
<keyword evidence="2 3" id="KW-0092">Biotin</keyword>
<keyword evidence="6" id="KW-1185">Reference proteome</keyword>
<evidence type="ECO:0000256" key="1">
    <source>
        <dbReference type="ARBA" id="ARBA00017562"/>
    </source>
</evidence>
<feature type="domain" description="Lipoyl-binding" evidence="4">
    <location>
        <begin position="73"/>
        <end position="149"/>
    </location>
</feature>
<organism evidence="5 6">
    <name type="scientific">Peptoclostridium litorale DSM 5388</name>
    <dbReference type="NCBI Taxonomy" id="1121324"/>
    <lineage>
        <taxon>Bacteria</taxon>
        <taxon>Bacillati</taxon>
        <taxon>Bacillota</taxon>
        <taxon>Clostridia</taxon>
        <taxon>Peptostreptococcales</taxon>
        <taxon>Peptoclostridiaceae</taxon>
        <taxon>Peptoclostridium</taxon>
    </lineage>
</organism>
<dbReference type="RefSeq" id="WP_038261903.1">
    <property type="nucleotide sequence ID" value="NZ_FSRH01000009.1"/>
</dbReference>
<dbReference type="InterPro" id="IPR000089">
    <property type="entry name" value="Biotin_lipoyl"/>
</dbReference>
<dbReference type="FunFam" id="2.40.50.100:FF:000003">
    <property type="entry name" value="Acetyl-CoA carboxylase biotin carboxyl carrier protein"/>
    <property type="match status" value="1"/>
</dbReference>
<dbReference type="GO" id="GO:0009317">
    <property type="term" value="C:acetyl-CoA carboxylase complex"/>
    <property type="evidence" value="ECO:0007669"/>
    <property type="project" value="InterPro"/>
</dbReference>
<dbReference type="InterPro" id="IPR011053">
    <property type="entry name" value="Single_hybrid_motif"/>
</dbReference>
<evidence type="ECO:0000259" key="4">
    <source>
        <dbReference type="PROSITE" id="PS50968"/>
    </source>
</evidence>
<evidence type="ECO:0000256" key="2">
    <source>
        <dbReference type="ARBA" id="ARBA00023267"/>
    </source>
</evidence>
<dbReference type="STRING" id="1121324.CLIT_4c00580"/>
<name>A0A069RGU0_PEPLI</name>
<dbReference type="GO" id="GO:0003989">
    <property type="term" value="F:acetyl-CoA carboxylase activity"/>
    <property type="evidence" value="ECO:0007669"/>
    <property type="project" value="InterPro"/>
</dbReference>
<dbReference type="eggNOG" id="COG0511">
    <property type="taxonomic scope" value="Bacteria"/>
</dbReference>
<comment type="caution">
    <text evidence="5">The sequence shown here is derived from an EMBL/GenBank/DDBJ whole genome shotgun (WGS) entry which is preliminary data.</text>
</comment>
<dbReference type="AlphaFoldDB" id="A0A069RGU0"/>
<keyword evidence="3" id="KW-0443">Lipid metabolism</keyword>
<dbReference type="PROSITE" id="PS50968">
    <property type="entry name" value="BIOTINYL_LIPOYL"/>
    <property type="match status" value="1"/>
</dbReference>
<dbReference type="NCBIfam" id="TIGR00531">
    <property type="entry name" value="BCCP"/>
    <property type="match status" value="1"/>
</dbReference>
<dbReference type="CDD" id="cd06850">
    <property type="entry name" value="biotinyl_domain"/>
    <property type="match status" value="1"/>
</dbReference>
<dbReference type="Pfam" id="PF00364">
    <property type="entry name" value="Biotin_lipoyl"/>
    <property type="match status" value="1"/>
</dbReference>
<dbReference type="Proteomes" id="UP000027946">
    <property type="component" value="Unassembled WGS sequence"/>
</dbReference>
<dbReference type="Gene3D" id="2.40.50.100">
    <property type="match status" value="1"/>
</dbReference>
<dbReference type="OrthoDB" id="9811735at2"/>
<dbReference type="PANTHER" id="PTHR45266">
    <property type="entry name" value="OXALOACETATE DECARBOXYLASE ALPHA CHAIN"/>
    <property type="match status" value="1"/>
</dbReference>
<dbReference type="SUPFAM" id="SSF51230">
    <property type="entry name" value="Single hybrid motif"/>
    <property type="match status" value="1"/>
</dbReference>
<dbReference type="GO" id="GO:0006633">
    <property type="term" value="P:fatty acid biosynthetic process"/>
    <property type="evidence" value="ECO:0007669"/>
    <property type="project" value="UniProtKB-UniPathway"/>
</dbReference>
<comment type="pathway">
    <text evidence="3">Lipid metabolism; fatty acid biosynthesis.</text>
</comment>
<reference evidence="5 6" key="1">
    <citation type="submission" date="2014-03" db="EMBL/GenBank/DDBJ databases">
        <title>Genome sequence of Clostridium litorale W6, DSM 5388.</title>
        <authorList>
            <person name="Poehlein A."/>
            <person name="Jagirdar A."/>
            <person name="Khonsari B."/>
            <person name="Chibani C.M."/>
            <person name="Gutierrez Gutierrez D.A."/>
            <person name="Davydova E."/>
            <person name="Alghaithi H.S."/>
            <person name="Nair K.P."/>
            <person name="Dhamotharan K."/>
            <person name="Chandran L."/>
            <person name="G W."/>
            <person name="Daniel R."/>
        </authorList>
    </citation>
    <scope>NUCLEOTIDE SEQUENCE [LARGE SCALE GENOMIC DNA]</scope>
    <source>
        <strain evidence="5 6">W6</strain>
    </source>
</reference>
<dbReference type="PANTHER" id="PTHR45266:SF3">
    <property type="entry name" value="OXALOACETATE DECARBOXYLASE ALPHA CHAIN"/>
    <property type="match status" value="1"/>
</dbReference>
<dbReference type="InterPro" id="IPR050709">
    <property type="entry name" value="Biotin_Carboxyl_Carrier/Decarb"/>
</dbReference>
<keyword evidence="5" id="KW-0436">Ligase</keyword>
<evidence type="ECO:0000313" key="6">
    <source>
        <dbReference type="Proteomes" id="UP000027946"/>
    </source>
</evidence>
<gene>
    <name evidence="5" type="primary">accB</name>
    <name evidence="5" type="ORF">CLIT_4c00580</name>
</gene>
<protein>
    <recommendedName>
        <fullName evidence="1 3">Biotin carboxyl carrier protein of acetyl-CoA carboxylase</fullName>
    </recommendedName>
</protein>